<dbReference type="SUPFAM" id="SSF103473">
    <property type="entry name" value="MFS general substrate transporter"/>
    <property type="match status" value="1"/>
</dbReference>
<reference evidence="8" key="1">
    <citation type="submission" date="2022-01" db="EMBL/GenBank/DDBJ databases">
        <title>Antribacter sp. nov., isolated from Guizhou of China.</title>
        <authorList>
            <person name="Chengliang C."/>
            <person name="Ya Z."/>
        </authorList>
    </citation>
    <scope>NUCLEOTIDE SEQUENCE</scope>
    <source>
        <strain evidence="8">KLBMP 9083</strain>
    </source>
</reference>
<evidence type="ECO:0000256" key="1">
    <source>
        <dbReference type="ARBA" id="ARBA00004651"/>
    </source>
</evidence>
<evidence type="ECO:0000256" key="2">
    <source>
        <dbReference type="ARBA" id="ARBA00022475"/>
    </source>
</evidence>
<accession>A0AA41QDX1</accession>
<dbReference type="PANTHER" id="PTHR43124">
    <property type="entry name" value="PURINE EFFLUX PUMP PBUE"/>
    <property type="match status" value="1"/>
</dbReference>
<feature type="transmembrane region" description="Helical" evidence="6">
    <location>
        <begin position="87"/>
        <end position="106"/>
    </location>
</feature>
<comment type="caution">
    <text evidence="8">The sequence shown here is derived from an EMBL/GenBank/DDBJ whole genome shotgun (WGS) entry which is preliminary data.</text>
</comment>
<feature type="transmembrane region" description="Helical" evidence="6">
    <location>
        <begin position="278"/>
        <end position="295"/>
    </location>
</feature>
<comment type="subcellular location">
    <subcellularLocation>
        <location evidence="1">Cell membrane</location>
        <topology evidence="1">Multi-pass membrane protein</topology>
    </subcellularLocation>
</comment>
<dbReference type="Pfam" id="PF07690">
    <property type="entry name" value="MFS_1"/>
    <property type="match status" value="1"/>
</dbReference>
<dbReference type="InterPro" id="IPR050189">
    <property type="entry name" value="MFS_Efflux_Transporters"/>
</dbReference>
<dbReference type="GO" id="GO:0022857">
    <property type="term" value="F:transmembrane transporter activity"/>
    <property type="evidence" value="ECO:0007669"/>
    <property type="project" value="InterPro"/>
</dbReference>
<feature type="transmembrane region" description="Helical" evidence="6">
    <location>
        <begin position="170"/>
        <end position="193"/>
    </location>
</feature>
<evidence type="ECO:0000313" key="9">
    <source>
        <dbReference type="Proteomes" id="UP001165405"/>
    </source>
</evidence>
<dbReference type="PROSITE" id="PS50850">
    <property type="entry name" value="MFS"/>
    <property type="match status" value="1"/>
</dbReference>
<keyword evidence="3 6" id="KW-0812">Transmembrane</keyword>
<keyword evidence="4 6" id="KW-1133">Transmembrane helix</keyword>
<keyword evidence="9" id="KW-1185">Reference proteome</keyword>
<dbReference type="Proteomes" id="UP001165405">
    <property type="component" value="Unassembled WGS sequence"/>
</dbReference>
<proteinExistence type="predicted"/>
<dbReference type="AlphaFoldDB" id="A0AA41QDX1"/>
<keyword evidence="5 6" id="KW-0472">Membrane</keyword>
<feature type="transmembrane region" description="Helical" evidence="6">
    <location>
        <begin position="369"/>
        <end position="386"/>
    </location>
</feature>
<dbReference type="RefSeq" id="WP_236088114.1">
    <property type="nucleotide sequence ID" value="NZ_JAKGSG010000020.1"/>
</dbReference>
<evidence type="ECO:0000256" key="4">
    <source>
        <dbReference type="ARBA" id="ARBA00022989"/>
    </source>
</evidence>
<protein>
    <submittedName>
        <fullName evidence="8">MFS transporter</fullName>
    </submittedName>
</protein>
<name>A0AA41QDX1_9MICO</name>
<dbReference type="GO" id="GO:0005886">
    <property type="term" value="C:plasma membrane"/>
    <property type="evidence" value="ECO:0007669"/>
    <property type="project" value="UniProtKB-SubCell"/>
</dbReference>
<organism evidence="8 9">
    <name type="scientific">Antribacter soli</name>
    <dbReference type="NCBI Taxonomy" id="2910976"/>
    <lineage>
        <taxon>Bacteria</taxon>
        <taxon>Bacillati</taxon>
        <taxon>Actinomycetota</taxon>
        <taxon>Actinomycetes</taxon>
        <taxon>Micrococcales</taxon>
        <taxon>Promicromonosporaceae</taxon>
        <taxon>Antribacter</taxon>
    </lineage>
</organism>
<evidence type="ECO:0000256" key="5">
    <source>
        <dbReference type="ARBA" id="ARBA00023136"/>
    </source>
</evidence>
<dbReference type="PANTHER" id="PTHR43124:SF10">
    <property type="entry name" value="PURINE EFFLUX PUMP PBUE"/>
    <property type="match status" value="1"/>
</dbReference>
<sequence length="398" mass="39623">MTIVEQSYAARTGYVRLGILAAALFVVGTNAFVIAGVLPQIAADLGVTSGAVSYSITWYAVVVAVASPVVSVVFARTSRTTLMATGLVLIAVGTFLAVAAPTLVWFMAGRVVAALGGAGLVPTATAAAPALVPPEQRGRALAVVGLGFTMATALGSPLGTALADVGGWRLALAALAAVATVLALVVGLTVRGLPTAVATGLSARLAVLRDGRIALALGATLLLFAAFNVVYLFSSAVTQGATHGDGTALAALLLVYGAGGIVGTWLGGHLTDRIGSRTTAVGALLVEVVVLAALVPADGSLAATAVAFAVWGAVTYVALVAVQHRLADVDPASAGIALSWYSTVMYVGIALAPVVGARALTLGPGAVDMTGAVLAAGALVVFRLGFARRRPRAARRPA</sequence>
<feature type="transmembrane region" description="Helical" evidence="6">
    <location>
        <begin position="56"/>
        <end position="75"/>
    </location>
</feature>
<evidence type="ECO:0000256" key="3">
    <source>
        <dbReference type="ARBA" id="ARBA00022692"/>
    </source>
</evidence>
<dbReference type="InterPro" id="IPR036259">
    <property type="entry name" value="MFS_trans_sf"/>
</dbReference>
<dbReference type="EMBL" id="JAKGSG010000020">
    <property type="protein sequence ID" value="MCF4120342.1"/>
    <property type="molecule type" value="Genomic_DNA"/>
</dbReference>
<evidence type="ECO:0000256" key="6">
    <source>
        <dbReference type="SAM" id="Phobius"/>
    </source>
</evidence>
<keyword evidence="2" id="KW-1003">Cell membrane</keyword>
<feature type="transmembrane region" description="Helical" evidence="6">
    <location>
        <begin position="14"/>
        <end position="36"/>
    </location>
</feature>
<dbReference type="Gene3D" id="1.20.1250.20">
    <property type="entry name" value="MFS general substrate transporter like domains"/>
    <property type="match status" value="1"/>
</dbReference>
<gene>
    <name evidence="8" type="ORF">L1785_05050</name>
</gene>
<feature type="transmembrane region" description="Helical" evidence="6">
    <location>
        <begin position="213"/>
        <end position="234"/>
    </location>
</feature>
<feature type="transmembrane region" description="Helical" evidence="6">
    <location>
        <begin position="301"/>
        <end position="322"/>
    </location>
</feature>
<dbReference type="InterPro" id="IPR011701">
    <property type="entry name" value="MFS"/>
</dbReference>
<feature type="domain" description="Major facilitator superfamily (MFS) profile" evidence="7">
    <location>
        <begin position="16"/>
        <end position="389"/>
    </location>
</feature>
<evidence type="ECO:0000259" key="7">
    <source>
        <dbReference type="PROSITE" id="PS50850"/>
    </source>
</evidence>
<evidence type="ECO:0000313" key="8">
    <source>
        <dbReference type="EMBL" id="MCF4120342.1"/>
    </source>
</evidence>
<feature type="transmembrane region" description="Helical" evidence="6">
    <location>
        <begin position="139"/>
        <end position="158"/>
    </location>
</feature>
<feature type="transmembrane region" description="Helical" evidence="6">
    <location>
        <begin position="334"/>
        <end position="357"/>
    </location>
</feature>
<feature type="transmembrane region" description="Helical" evidence="6">
    <location>
        <begin position="112"/>
        <end position="132"/>
    </location>
</feature>
<feature type="transmembrane region" description="Helical" evidence="6">
    <location>
        <begin position="246"/>
        <end position="266"/>
    </location>
</feature>
<dbReference type="InterPro" id="IPR020846">
    <property type="entry name" value="MFS_dom"/>
</dbReference>